<organism evidence="1 2">
    <name type="scientific">Neptunicoccus cionae</name>
    <dbReference type="NCBI Taxonomy" id="2035344"/>
    <lineage>
        <taxon>Bacteria</taxon>
        <taxon>Pseudomonadati</taxon>
        <taxon>Pseudomonadota</taxon>
        <taxon>Alphaproteobacteria</taxon>
        <taxon>Rhodobacterales</taxon>
        <taxon>Paracoccaceae</taxon>
        <taxon>Neptunicoccus</taxon>
    </lineage>
</organism>
<evidence type="ECO:0000313" key="2">
    <source>
        <dbReference type="Proteomes" id="UP000628017"/>
    </source>
</evidence>
<proteinExistence type="predicted"/>
<dbReference type="Proteomes" id="UP000628017">
    <property type="component" value="Unassembled WGS sequence"/>
</dbReference>
<sequence length="122" mass="13615">MGTDIHKEAPNVVTETLLRSLIQNGYQAEVVCKTTATKKAAVWYGVWIIRVVNKDHTYEKLLVSARNRATPEDEITARAFKTANGLISFMQGMGFEHVDIPLVEGRRSTHILTDNALDTDNS</sequence>
<accession>A0A916R455</accession>
<gene>
    <name evidence="1" type="ORF">GCM10011498_36490</name>
</gene>
<dbReference type="AlphaFoldDB" id="A0A916R455"/>
<comment type="caution">
    <text evidence="1">The sequence shown here is derived from an EMBL/GenBank/DDBJ whole genome shotgun (WGS) entry which is preliminary data.</text>
</comment>
<keyword evidence="2" id="KW-1185">Reference proteome</keyword>
<name>A0A916R455_9RHOB</name>
<protein>
    <submittedName>
        <fullName evidence="1">Uncharacterized protein</fullName>
    </submittedName>
</protein>
<dbReference type="EMBL" id="BMKA01000009">
    <property type="protein sequence ID" value="GGA31984.1"/>
    <property type="molecule type" value="Genomic_DNA"/>
</dbReference>
<reference evidence="1" key="2">
    <citation type="submission" date="2020-09" db="EMBL/GenBank/DDBJ databases">
        <authorList>
            <person name="Sun Q."/>
            <person name="Zhou Y."/>
        </authorList>
    </citation>
    <scope>NUCLEOTIDE SEQUENCE</scope>
    <source>
        <strain evidence="1">CGMCC 1.15880</strain>
    </source>
</reference>
<evidence type="ECO:0000313" key="1">
    <source>
        <dbReference type="EMBL" id="GGA31984.1"/>
    </source>
</evidence>
<reference evidence="1" key="1">
    <citation type="journal article" date="2014" name="Int. J. Syst. Evol. Microbiol.">
        <title>Complete genome sequence of Corynebacterium casei LMG S-19264T (=DSM 44701T), isolated from a smear-ripened cheese.</title>
        <authorList>
            <consortium name="US DOE Joint Genome Institute (JGI-PGF)"/>
            <person name="Walter F."/>
            <person name="Albersmeier A."/>
            <person name="Kalinowski J."/>
            <person name="Ruckert C."/>
        </authorList>
    </citation>
    <scope>NUCLEOTIDE SEQUENCE</scope>
    <source>
        <strain evidence="1">CGMCC 1.15880</strain>
    </source>
</reference>